<keyword evidence="2" id="KW-1185">Reference proteome</keyword>
<dbReference type="AlphaFoldDB" id="A0A1H3VQW9"/>
<name>A0A1H3VQW9_9BACT</name>
<evidence type="ECO:0000313" key="1">
    <source>
        <dbReference type="EMBL" id="SDZ77150.1"/>
    </source>
</evidence>
<organism evidence="1 2">
    <name type="scientific">Arachidicoccus rhizosphaerae</name>
    <dbReference type="NCBI Taxonomy" id="551991"/>
    <lineage>
        <taxon>Bacteria</taxon>
        <taxon>Pseudomonadati</taxon>
        <taxon>Bacteroidota</taxon>
        <taxon>Chitinophagia</taxon>
        <taxon>Chitinophagales</taxon>
        <taxon>Chitinophagaceae</taxon>
        <taxon>Arachidicoccus</taxon>
    </lineage>
</organism>
<gene>
    <name evidence="1" type="ORF">SAMN05192529_101374</name>
</gene>
<protein>
    <recommendedName>
        <fullName evidence="3">DUF2480 family protein</fullName>
    </recommendedName>
</protein>
<dbReference type="Proteomes" id="UP000199041">
    <property type="component" value="Unassembled WGS sequence"/>
</dbReference>
<sequence length="169" mass="19406">MEDVIVNKVAESGIITIDLEDFYPKGDIIGIDMKEWLFMEMLLKEKPFRESLKNNDWSVYKGRLVAIYCSTDAIIPRWAYMLLATYLTPIAADVFIGTPDEMAMQITERQVHQLDITPYQDKRVILKGCGKKDVNAAVYFAMTKRLLPHVQSIMYGEACSSVPVYKRKK</sequence>
<dbReference type="EMBL" id="FNQY01000001">
    <property type="protein sequence ID" value="SDZ77150.1"/>
    <property type="molecule type" value="Genomic_DNA"/>
</dbReference>
<dbReference type="OrthoDB" id="9803040at2"/>
<dbReference type="InterPro" id="IPR018914">
    <property type="entry name" value="DUF2480"/>
</dbReference>
<dbReference type="RefSeq" id="WP_091392541.1">
    <property type="nucleotide sequence ID" value="NZ_FNQY01000001.1"/>
</dbReference>
<proteinExistence type="predicted"/>
<reference evidence="1 2" key="1">
    <citation type="submission" date="2016-10" db="EMBL/GenBank/DDBJ databases">
        <authorList>
            <person name="de Groot N.N."/>
        </authorList>
    </citation>
    <scope>NUCLEOTIDE SEQUENCE [LARGE SCALE GENOMIC DNA]</scope>
    <source>
        <strain evidence="1 2">Vu-144</strain>
    </source>
</reference>
<evidence type="ECO:0008006" key="3">
    <source>
        <dbReference type="Google" id="ProtNLM"/>
    </source>
</evidence>
<dbReference type="Pfam" id="PF10652">
    <property type="entry name" value="DUF2480"/>
    <property type="match status" value="1"/>
</dbReference>
<evidence type="ECO:0000313" key="2">
    <source>
        <dbReference type="Proteomes" id="UP000199041"/>
    </source>
</evidence>
<dbReference type="STRING" id="551991.SAMN05192529_101374"/>
<accession>A0A1H3VQW9</accession>